<dbReference type="Pfam" id="PF08772">
    <property type="entry name" value="Zn_ribbon_NOB1"/>
    <property type="match status" value="1"/>
</dbReference>
<dbReference type="InterPro" id="IPR017117">
    <property type="entry name" value="Nob1_euk"/>
</dbReference>
<evidence type="ECO:0000256" key="5">
    <source>
        <dbReference type="ARBA" id="ARBA00022801"/>
    </source>
</evidence>
<evidence type="ECO:0000259" key="12">
    <source>
        <dbReference type="Pfam" id="PF17146"/>
    </source>
</evidence>
<keyword evidence="5" id="KW-0378">Hydrolase</keyword>
<dbReference type="Proteomes" id="UP000324800">
    <property type="component" value="Unassembled WGS sequence"/>
</dbReference>
<dbReference type="InterPro" id="IPR014881">
    <property type="entry name" value="NOB1_Zn-bd"/>
</dbReference>
<feature type="region of interest" description="Disordered" evidence="10">
    <location>
        <begin position="335"/>
        <end position="356"/>
    </location>
</feature>
<feature type="domain" description="Ribonuclease PIN" evidence="12">
    <location>
        <begin position="2"/>
        <end position="63"/>
    </location>
</feature>
<feature type="region of interest" description="Disordered" evidence="10">
    <location>
        <begin position="153"/>
        <end position="174"/>
    </location>
</feature>
<feature type="binding site" evidence="8">
    <location>
        <position position="236"/>
    </location>
    <ligand>
        <name>Zn(2+)</name>
        <dbReference type="ChEBI" id="CHEBI:29105"/>
    </ligand>
</feature>
<evidence type="ECO:0000256" key="1">
    <source>
        <dbReference type="ARBA" id="ARBA00004123"/>
    </source>
</evidence>
<feature type="binding site" evidence="8">
    <location>
        <position position="218"/>
    </location>
    <ligand>
        <name>Zn(2+)</name>
        <dbReference type="ChEBI" id="CHEBI:29105"/>
    </ligand>
</feature>
<keyword evidence="6 8" id="KW-0862">Zinc</keyword>
<evidence type="ECO:0000256" key="8">
    <source>
        <dbReference type="PIRSR" id="PIRSR037125-1"/>
    </source>
</evidence>
<dbReference type="GO" id="GO:0005737">
    <property type="term" value="C:cytoplasm"/>
    <property type="evidence" value="ECO:0007669"/>
    <property type="project" value="UniProtKB-ARBA"/>
</dbReference>
<dbReference type="OrthoDB" id="446759at2759"/>
<feature type="binding site" evidence="8">
    <location>
        <position position="233"/>
    </location>
    <ligand>
        <name>Zn(2+)</name>
        <dbReference type="ChEBI" id="CHEBI:29105"/>
    </ligand>
</feature>
<keyword evidence="7" id="KW-0539">Nucleus</keyword>
<feature type="binding site" evidence="8">
    <location>
        <position position="221"/>
    </location>
    <ligand>
        <name>Zn(2+)</name>
        <dbReference type="ChEBI" id="CHEBI:29105"/>
    </ligand>
</feature>
<evidence type="ECO:0000256" key="4">
    <source>
        <dbReference type="ARBA" id="ARBA00022723"/>
    </source>
</evidence>
<dbReference type="InterPro" id="IPR036283">
    <property type="entry name" value="NOB1_Zf-like_sf"/>
</dbReference>
<evidence type="ECO:0000259" key="11">
    <source>
        <dbReference type="Pfam" id="PF08772"/>
    </source>
</evidence>
<feature type="compositionally biased region" description="Low complexity" evidence="10">
    <location>
        <begin position="159"/>
        <end position="174"/>
    </location>
</feature>
<dbReference type="GO" id="GO:0016787">
    <property type="term" value="F:hydrolase activity"/>
    <property type="evidence" value="ECO:0007669"/>
    <property type="project" value="UniProtKB-KW"/>
</dbReference>
<dbReference type="InterPro" id="IPR039907">
    <property type="entry name" value="NOB1"/>
</dbReference>
<sequence length="356" mass="40274">SGVCSEIRDQTAREKLQFLRPFLNIRAPSIKALKVVQQFAQKTGDIQFLSEVDIGVLALTYDLEIAQNGLKNINKDPKPFKIVNEQKHPHEQQEIEKQIEKQSAQEQEEQISVIEDEQDDDEEGWITAENLHLYTNGSLSISTSDAFVGQTPSLKQKISTSEQTTQSNTTNQQSQAQSNVYLITGDYSMQNVASMMGISLMAVGGKLITQVRHYILNCTACHTLVHDVTRRFCPECGTFGLQRLNCELDSITGEVTIFMRPPKPGLKRGSQYDIPIPKGGRKGQPLVLREDQYYERLRKTHKQVGHRPNGNNRGKDGYVTSWDEDYDPFHVVIGLGARNPNEPRHPHPSRKRHGKR</sequence>
<dbReference type="GO" id="GO:0004521">
    <property type="term" value="F:RNA endonuclease activity"/>
    <property type="evidence" value="ECO:0007669"/>
    <property type="project" value="InterPro"/>
</dbReference>
<dbReference type="GO" id="GO:0030490">
    <property type="term" value="P:maturation of SSU-rRNA"/>
    <property type="evidence" value="ECO:0007669"/>
    <property type="project" value="TreeGrafter"/>
</dbReference>
<name>A0A5J4VSZ5_9EUKA</name>
<evidence type="ECO:0000256" key="6">
    <source>
        <dbReference type="ARBA" id="ARBA00022833"/>
    </source>
</evidence>
<dbReference type="InterPro" id="IPR033411">
    <property type="entry name" value="Ribonuclease_PIN"/>
</dbReference>
<dbReference type="GO" id="GO:0046872">
    <property type="term" value="F:metal ion binding"/>
    <property type="evidence" value="ECO:0007669"/>
    <property type="project" value="UniProtKB-KW"/>
</dbReference>
<dbReference type="Pfam" id="PF17146">
    <property type="entry name" value="PIN_6"/>
    <property type="match status" value="1"/>
</dbReference>
<comment type="caution">
    <text evidence="13">The sequence shown here is derived from an EMBL/GenBank/DDBJ whole genome shotgun (WGS) entry which is preliminary data.</text>
</comment>
<feature type="region of interest" description="Disordered" evidence="10">
    <location>
        <begin position="262"/>
        <end position="281"/>
    </location>
</feature>
<dbReference type="SUPFAM" id="SSF144206">
    <property type="entry name" value="NOB1 zinc finger-like"/>
    <property type="match status" value="1"/>
</dbReference>
<organism evidence="13 14">
    <name type="scientific">Streblomastix strix</name>
    <dbReference type="NCBI Taxonomy" id="222440"/>
    <lineage>
        <taxon>Eukaryota</taxon>
        <taxon>Metamonada</taxon>
        <taxon>Preaxostyla</taxon>
        <taxon>Oxymonadida</taxon>
        <taxon>Streblomastigidae</taxon>
        <taxon>Streblomastix</taxon>
    </lineage>
</organism>
<reference evidence="13 14" key="1">
    <citation type="submission" date="2019-03" db="EMBL/GenBank/DDBJ databases">
        <title>Single cell metagenomics reveals metabolic interactions within the superorganism composed of flagellate Streblomastix strix and complex community of Bacteroidetes bacteria on its surface.</title>
        <authorList>
            <person name="Treitli S.C."/>
            <person name="Kolisko M."/>
            <person name="Husnik F."/>
            <person name="Keeling P."/>
            <person name="Hampl V."/>
        </authorList>
    </citation>
    <scope>NUCLEOTIDE SEQUENCE [LARGE SCALE GENOMIC DNA]</scope>
    <source>
        <strain evidence="13">ST1C</strain>
    </source>
</reference>
<dbReference type="GO" id="GO:0030688">
    <property type="term" value="C:preribosome, small subunit precursor"/>
    <property type="evidence" value="ECO:0007669"/>
    <property type="project" value="TreeGrafter"/>
</dbReference>
<evidence type="ECO:0000313" key="13">
    <source>
        <dbReference type="EMBL" id="KAA6385453.1"/>
    </source>
</evidence>
<dbReference type="AlphaFoldDB" id="A0A5J4VSZ5"/>
<keyword evidence="3" id="KW-0540">Nuclease</keyword>
<dbReference type="EMBL" id="SNRW01005259">
    <property type="protein sequence ID" value="KAA6385453.1"/>
    <property type="molecule type" value="Genomic_DNA"/>
</dbReference>
<dbReference type="FunFam" id="3.40.50.1010:FF:000020">
    <property type="entry name" value="20S-pre-rRNA D-site endonuclease NOB1"/>
    <property type="match status" value="1"/>
</dbReference>
<dbReference type="CDD" id="cd09876">
    <property type="entry name" value="PIN_Nob1-like"/>
    <property type="match status" value="1"/>
</dbReference>
<gene>
    <name evidence="13" type="ORF">EZS28_019017</name>
</gene>
<comment type="subcellular location">
    <subcellularLocation>
        <location evidence="1">Nucleus</location>
    </subcellularLocation>
</comment>
<keyword evidence="9" id="KW-0175">Coiled coil</keyword>
<feature type="domain" description="Nin one binding (NOB1) Zn-ribbon-like" evidence="11">
    <location>
        <begin position="208"/>
        <end position="280"/>
    </location>
</feature>
<feature type="coiled-coil region" evidence="9">
    <location>
        <begin position="90"/>
        <end position="117"/>
    </location>
</feature>
<evidence type="ECO:0000256" key="7">
    <source>
        <dbReference type="ARBA" id="ARBA00023242"/>
    </source>
</evidence>
<dbReference type="GO" id="GO:0031981">
    <property type="term" value="C:nuclear lumen"/>
    <property type="evidence" value="ECO:0007669"/>
    <property type="project" value="UniProtKB-ARBA"/>
</dbReference>
<dbReference type="PANTHER" id="PTHR12814">
    <property type="entry name" value="RNA-BINDING PROTEIN NOB1"/>
    <property type="match status" value="1"/>
</dbReference>
<evidence type="ECO:0000313" key="14">
    <source>
        <dbReference type="Proteomes" id="UP000324800"/>
    </source>
</evidence>
<protein>
    <submittedName>
        <fullName evidence="13">Putative 20S-pre-rRNA D-site endonuclease nob1</fullName>
    </submittedName>
</protein>
<accession>A0A5J4VSZ5</accession>
<evidence type="ECO:0000256" key="3">
    <source>
        <dbReference type="ARBA" id="ARBA00022722"/>
    </source>
</evidence>
<feature type="non-terminal residue" evidence="13">
    <location>
        <position position="1"/>
    </location>
</feature>
<proteinExistence type="inferred from homology"/>
<dbReference type="Gene3D" id="6.20.210.10">
    <property type="entry name" value="Nin one binding (NOB1), Zn-ribbon-like"/>
    <property type="match status" value="1"/>
</dbReference>
<dbReference type="PIRSF" id="PIRSF037125">
    <property type="entry name" value="D-site_20S_pre-rRNA_nuclease"/>
    <property type="match status" value="1"/>
</dbReference>
<dbReference type="Gene3D" id="3.40.50.1010">
    <property type="entry name" value="5'-nuclease"/>
    <property type="match status" value="1"/>
</dbReference>
<keyword evidence="13" id="KW-0255">Endonuclease</keyword>
<feature type="compositionally biased region" description="Basic residues" evidence="10">
    <location>
        <begin position="346"/>
        <end position="356"/>
    </location>
</feature>
<evidence type="ECO:0000256" key="2">
    <source>
        <dbReference type="ARBA" id="ARBA00005858"/>
    </source>
</evidence>
<evidence type="ECO:0000256" key="10">
    <source>
        <dbReference type="SAM" id="MobiDB-lite"/>
    </source>
</evidence>
<comment type="similarity">
    <text evidence="2">Belongs to the NOB1 family.</text>
</comment>
<dbReference type="PANTHER" id="PTHR12814:SF2">
    <property type="entry name" value="RNA-BINDING PROTEIN NOB1"/>
    <property type="match status" value="1"/>
</dbReference>
<keyword evidence="4 8" id="KW-0479">Metal-binding</keyword>
<evidence type="ECO:0000256" key="9">
    <source>
        <dbReference type="SAM" id="Coils"/>
    </source>
</evidence>